<dbReference type="PRINTS" id="PR00895">
    <property type="entry name" value="PENTAXIN"/>
</dbReference>
<name>A0A315WCI0_GAMAF</name>
<evidence type="ECO:0000256" key="7">
    <source>
        <dbReference type="ARBA" id="ARBA00023157"/>
    </source>
</evidence>
<feature type="non-terminal residue" evidence="12">
    <location>
        <position position="626"/>
    </location>
</feature>
<dbReference type="SUPFAM" id="SSF49899">
    <property type="entry name" value="Concanavalin A-like lectins/glucanases"/>
    <property type="match status" value="3"/>
</dbReference>
<gene>
    <name evidence="12" type="ORF">CCH79_00007671</name>
</gene>
<reference evidence="12 13" key="1">
    <citation type="journal article" date="2018" name="G3 (Bethesda)">
        <title>A High-Quality Reference Genome for the Invasive Mosquitofish Gambusia affinis Using a Chicago Library.</title>
        <authorList>
            <person name="Hoffberg S.L."/>
            <person name="Troendle N.J."/>
            <person name="Glenn T.C."/>
            <person name="Mahmud O."/>
            <person name="Louha S."/>
            <person name="Chalopin D."/>
            <person name="Bennetzen J.L."/>
            <person name="Mauricio R."/>
        </authorList>
    </citation>
    <scope>NUCLEOTIDE SEQUENCE [LARGE SCALE GENOMIC DNA]</scope>
    <source>
        <strain evidence="12">NE01/NJP1002.9</strain>
        <tissue evidence="12">Muscle</tissue>
    </source>
</reference>
<dbReference type="AlphaFoldDB" id="A0A315WCI0"/>
<dbReference type="Gene3D" id="2.60.120.200">
    <property type="match status" value="3"/>
</dbReference>
<evidence type="ECO:0000256" key="10">
    <source>
        <dbReference type="SAM" id="SignalP"/>
    </source>
</evidence>
<sequence length="626" mass="71225">MRLLLLVGLLTACAAITQDLSGKMFTFPLETNTTHVKLRTTKQDFNAVTVCQRSFTDLKRIHVLFSLAVPTFANGFMLLWDGSDELEFYTQNKFAVFAKLDYKLNTWHSICITWDSASGLAQMWLDGLPSVRKFTISGSKIRGAPIIMLGQEQDSHGGGFDINQSFVGMLSDVHMWDYVLSACEIQKYVDERNFTPGNVLNWAALDYQIIEKVMVENKAMMKVLLLLVMMTACAALKQDLSGRMFTFPLETNRAHVKFNTSRRDFNAVTVCHRSFTDLKRDHILFSLSTPSSANDFLIFWDNTNKEMEAHIKNKKAEYGGRDYKPNTWHSICTTWDAETGLTQLWFNGQPSIRKFTISGSNIGGPINIIVGQEQDSHGGGFDLKQSFVGMMSDVYMWDYVLSACEIQNYVDDRNFTPGNVLNWRALDYEIVDKVLLEHKIFQRRCSPSHKKPTQHTFFTDLKRNHALFSLSLPSFHNAFLLYNLASLDSFQMWVRNIFTSFEGLDLKLNKWQSVCATWDSTSGLVQLWVDGNPSSRKFTSSGSSIDGPIIIALGQCDQDSHGGRFDAKQSFIGMMSDLHMWDYTLSPCEIRKYAKDFGYAEGNVLNWNSLEFLIIGRVLIENKQNT</sequence>
<comment type="cofactor">
    <cofactor evidence="1">
        <name>Ca(2+)</name>
        <dbReference type="ChEBI" id="CHEBI:29108"/>
    </cofactor>
</comment>
<keyword evidence="7" id="KW-1015">Disulfide bond</keyword>
<evidence type="ECO:0000256" key="1">
    <source>
        <dbReference type="ARBA" id="ARBA00001913"/>
    </source>
</evidence>
<comment type="caution">
    <text evidence="9">Lacks conserved residue(s) required for the propagation of feature annotation.</text>
</comment>
<evidence type="ECO:0000256" key="3">
    <source>
        <dbReference type="ARBA" id="ARBA00022525"/>
    </source>
</evidence>
<feature type="domain" description="Pentraxin (PTX)" evidence="11">
    <location>
        <begin position="21"/>
        <end position="221"/>
    </location>
</feature>
<protein>
    <recommendedName>
        <fullName evidence="11">Pentraxin (PTX) domain-containing protein</fullName>
    </recommendedName>
</protein>
<dbReference type="InterPro" id="IPR013320">
    <property type="entry name" value="ConA-like_dom_sf"/>
</dbReference>
<dbReference type="Pfam" id="PF00354">
    <property type="entry name" value="Pentaxin"/>
    <property type="match status" value="3"/>
</dbReference>
<evidence type="ECO:0000256" key="9">
    <source>
        <dbReference type="PROSITE-ProRule" id="PRU01172"/>
    </source>
</evidence>
<evidence type="ECO:0000313" key="13">
    <source>
        <dbReference type="Proteomes" id="UP000250572"/>
    </source>
</evidence>
<accession>A0A315WCI0</accession>
<evidence type="ECO:0000256" key="6">
    <source>
        <dbReference type="ARBA" id="ARBA00022837"/>
    </source>
</evidence>
<feature type="domain" description="Pentraxin (PTX)" evidence="11">
    <location>
        <begin position="510"/>
        <end position="626"/>
    </location>
</feature>
<dbReference type="FunFam" id="2.60.120.200:FF:000070">
    <property type="entry name" value="Serum amyloid P-component"/>
    <property type="match status" value="2"/>
</dbReference>
<keyword evidence="6" id="KW-0106">Calcium</keyword>
<keyword evidence="4" id="KW-0479">Metal-binding</keyword>
<comment type="caution">
    <text evidence="12">The sequence shown here is derived from an EMBL/GenBank/DDBJ whole genome shotgun (WGS) entry which is preliminary data.</text>
</comment>
<dbReference type="SMART" id="SM00159">
    <property type="entry name" value="PTX"/>
    <property type="match status" value="3"/>
</dbReference>
<evidence type="ECO:0000256" key="2">
    <source>
        <dbReference type="ARBA" id="ARBA00004613"/>
    </source>
</evidence>
<dbReference type="EMBL" id="NHOQ01000034">
    <property type="protein sequence ID" value="PWA33510.1"/>
    <property type="molecule type" value="Genomic_DNA"/>
</dbReference>
<dbReference type="PANTHER" id="PTHR45869:SF7">
    <property type="entry name" value="C-REACTIVE PROTEIN"/>
    <property type="match status" value="1"/>
</dbReference>
<comment type="subcellular location">
    <subcellularLocation>
        <location evidence="2">Secreted</location>
    </subcellularLocation>
</comment>
<organism evidence="12 13">
    <name type="scientific">Gambusia affinis</name>
    <name type="common">Western mosquitofish</name>
    <name type="synonym">Heterandria affinis</name>
    <dbReference type="NCBI Taxonomy" id="33528"/>
    <lineage>
        <taxon>Eukaryota</taxon>
        <taxon>Metazoa</taxon>
        <taxon>Chordata</taxon>
        <taxon>Craniata</taxon>
        <taxon>Vertebrata</taxon>
        <taxon>Euteleostomi</taxon>
        <taxon>Actinopterygii</taxon>
        <taxon>Neopterygii</taxon>
        <taxon>Teleostei</taxon>
        <taxon>Neoteleostei</taxon>
        <taxon>Acanthomorphata</taxon>
        <taxon>Ovalentaria</taxon>
        <taxon>Atherinomorphae</taxon>
        <taxon>Cyprinodontiformes</taxon>
        <taxon>Poeciliidae</taxon>
        <taxon>Poeciliinae</taxon>
        <taxon>Gambusia</taxon>
    </lineage>
</organism>
<evidence type="ECO:0000256" key="8">
    <source>
        <dbReference type="ARBA" id="ARBA00038102"/>
    </source>
</evidence>
<evidence type="ECO:0000256" key="4">
    <source>
        <dbReference type="ARBA" id="ARBA00022723"/>
    </source>
</evidence>
<dbReference type="STRING" id="33528.ENSGAFP00000011012"/>
<dbReference type="PANTHER" id="PTHR45869">
    <property type="entry name" value="C-REACTIVE PROTEIN-RELATED"/>
    <property type="match status" value="1"/>
</dbReference>
<feature type="signal peptide" evidence="10">
    <location>
        <begin position="1"/>
        <end position="15"/>
    </location>
</feature>
<feature type="domain" description="Pentraxin (PTX)" evidence="11">
    <location>
        <begin position="241"/>
        <end position="442"/>
    </location>
</feature>
<comment type="similarity">
    <text evidence="8">Belongs to the pentraxin family.</text>
</comment>
<proteinExistence type="inferred from homology"/>
<evidence type="ECO:0000313" key="12">
    <source>
        <dbReference type="EMBL" id="PWA33510.1"/>
    </source>
</evidence>
<evidence type="ECO:0000256" key="5">
    <source>
        <dbReference type="ARBA" id="ARBA00022729"/>
    </source>
</evidence>
<evidence type="ECO:0000259" key="11">
    <source>
        <dbReference type="PROSITE" id="PS51828"/>
    </source>
</evidence>
<dbReference type="PROSITE" id="PS51828">
    <property type="entry name" value="PTX_2"/>
    <property type="match status" value="3"/>
</dbReference>
<keyword evidence="13" id="KW-1185">Reference proteome</keyword>
<dbReference type="GO" id="GO:0005576">
    <property type="term" value="C:extracellular region"/>
    <property type="evidence" value="ECO:0007669"/>
    <property type="project" value="UniProtKB-SubCell"/>
</dbReference>
<feature type="chain" id="PRO_5016240244" description="Pentraxin (PTX) domain-containing protein" evidence="10">
    <location>
        <begin position="16"/>
        <end position="626"/>
    </location>
</feature>
<keyword evidence="3" id="KW-0964">Secreted</keyword>
<keyword evidence="5 10" id="KW-0732">Signal</keyword>
<dbReference type="GO" id="GO:0046872">
    <property type="term" value="F:metal ion binding"/>
    <property type="evidence" value="ECO:0007669"/>
    <property type="project" value="UniProtKB-KW"/>
</dbReference>
<dbReference type="InterPro" id="IPR001759">
    <property type="entry name" value="PTX_dom"/>
</dbReference>
<dbReference type="InterPro" id="IPR051005">
    <property type="entry name" value="Pentraxin_domain"/>
</dbReference>
<dbReference type="Proteomes" id="UP000250572">
    <property type="component" value="Unassembled WGS sequence"/>
</dbReference>